<keyword evidence="2" id="KW-1185">Reference proteome</keyword>
<dbReference type="RefSeq" id="WP_382395322.1">
    <property type="nucleotide sequence ID" value="NZ_JBHTCQ010000002.1"/>
</dbReference>
<dbReference type="SUPFAM" id="SSF51445">
    <property type="entry name" value="(Trans)glycosidases"/>
    <property type="match status" value="1"/>
</dbReference>
<evidence type="ECO:0000313" key="1">
    <source>
        <dbReference type="EMBL" id="MFC7406199.1"/>
    </source>
</evidence>
<sequence>MEHATSPTATVEVTERAGAVRVQAADYQLEVRADPPRAVLADRAGRIWSHLSLLATLDRTDVPDDAYGVGAPDVRRDPDGTVEVSLTTATTAWQAKRTSLRCTPQEVTVEATVTGRGTLGTVCVLGGRGSLASGACGPFWSSIEHASVFSPAPSEPVQVVRPARSAVVLGALGDASPGRLHAVFSPPPLCLALGREPALDATGVPAGEWLGLWVRAAVEELTFTSLRYDTVDGGFRILLDYDGHTRVEDRFTTPTLVLRPAASPHEAIERYRADLVARGLAPPGPGEPAARWWEEPIFCGWGAQCALAPLPGAPSSHPYHLDELAPATVPDGVPTGPDMARQDVYDDLLARLEEHGVVPGTIVLDDRWQEAYGTAGPDPGRWPDLRAWVASRHARGQRVLLWWKAWDAAGLPPEECLLDAAGTPVAVDPGSPAYRARLRITLAQLLGPDGIDADGLKIDFTQRSPAGPSLHPGHPGSRAPWGIAGLHTLLRTIYRAAKAAKPDALVITHTPHPSFADVCDMVRTNDVLERDPAAAPVPVADQLRARVAVVRAALPGHLVDTDQWPMPDRAAWQSYVRAQADLGVPALYYVDRMDRSGEPLTPGDLALVATSWRRYRETR</sequence>
<dbReference type="InterPro" id="IPR017853">
    <property type="entry name" value="GH"/>
</dbReference>
<proteinExistence type="predicted"/>
<name>A0ABW2QAX8_9MICO</name>
<reference evidence="2" key="1">
    <citation type="journal article" date="2019" name="Int. J. Syst. Evol. Microbiol.">
        <title>The Global Catalogue of Microorganisms (GCM) 10K type strain sequencing project: providing services to taxonomists for standard genome sequencing and annotation.</title>
        <authorList>
            <consortium name="The Broad Institute Genomics Platform"/>
            <consortium name="The Broad Institute Genome Sequencing Center for Infectious Disease"/>
            <person name="Wu L."/>
            <person name="Ma J."/>
        </authorList>
    </citation>
    <scope>NUCLEOTIDE SEQUENCE [LARGE SCALE GENOMIC DNA]</scope>
    <source>
        <strain evidence="2">JCM 1490</strain>
    </source>
</reference>
<comment type="caution">
    <text evidence="1">The sequence shown here is derived from an EMBL/GenBank/DDBJ whole genome shotgun (WGS) entry which is preliminary data.</text>
</comment>
<evidence type="ECO:0000313" key="2">
    <source>
        <dbReference type="Proteomes" id="UP001596455"/>
    </source>
</evidence>
<dbReference type="EMBL" id="JBHTCQ010000002">
    <property type="protein sequence ID" value="MFC7406199.1"/>
    <property type="molecule type" value="Genomic_DNA"/>
</dbReference>
<organism evidence="1 2">
    <name type="scientific">Georgenia alba</name>
    <dbReference type="NCBI Taxonomy" id="2233858"/>
    <lineage>
        <taxon>Bacteria</taxon>
        <taxon>Bacillati</taxon>
        <taxon>Actinomycetota</taxon>
        <taxon>Actinomycetes</taxon>
        <taxon>Micrococcales</taxon>
        <taxon>Bogoriellaceae</taxon>
        <taxon>Georgenia</taxon>
    </lineage>
</organism>
<dbReference type="Gene3D" id="3.20.20.80">
    <property type="entry name" value="Glycosidases"/>
    <property type="match status" value="1"/>
</dbReference>
<protein>
    <submittedName>
        <fullName evidence="1">Uncharacterized protein</fullName>
    </submittedName>
</protein>
<dbReference type="Proteomes" id="UP001596455">
    <property type="component" value="Unassembled WGS sequence"/>
</dbReference>
<accession>A0ABW2QAX8</accession>
<gene>
    <name evidence="1" type="ORF">ACFQQL_13855</name>
</gene>